<organism evidence="1 2">
    <name type="scientific">Actinoplanes missouriensis (strain ATCC 14538 / DSM 43046 / CBS 188.64 / JCM 3121 / NBRC 102363 / NCIMB 12654 / NRRL B-3342 / UNCC 431)</name>
    <dbReference type="NCBI Taxonomy" id="512565"/>
    <lineage>
        <taxon>Bacteria</taxon>
        <taxon>Bacillati</taxon>
        <taxon>Actinomycetota</taxon>
        <taxon>Actinomycetes</taxon>
        <taxon>Micromonosporales</taxon>
        <taxon>Micromonosporaceae</taxon>
        <taxon>Actinoplanes</taxon>
    </lineage>
</organism>
<dbReference type="EMBL" id="AP012319">
    <property type="protein sequence ID" value="BAL90839.1"/>
    <property type="molecule type" value="Genomic_DNA"/>
</dbReference>
<evidence type="ECO:0008006" key="3">
    <source>
        <dbReference type="Google" id="ProtNLM"/>
    </source>
</evidence>
<dbReference type="Proteomes" id="UP000007882">
    <property type="component" value="Chromosome"/>
</dbReference>
<dbReference type="eggNOG" id="ENOG502ZBDW">
    <property type="taxonomic scope" value="Bacteria"/>
</dbReference>
<dbReference type="PATRIC" id="fig|512565.3.peg.5617"/>
<protein>
    <recommendedName>
        <fullName evidence="3">DUF4360 domain-containing protein</fullName>
    </recommendedName>
</protein>
<dbReference type="Pfam" id="PF14273">
    <property type="entry name" value="DUF4360"/>
    <property type="match status" value="1"/>
</dbReference>
<evidence type="ECO:0000313" key="1">
    <source>
        <dbReference type="EMBL" id="BAL90839.1"/>
    </source>
</evidence>
<name>I0HCV2_ACTM4</name>
<accession>I0HCV2</accession>
<dbReference type="InterPro" id="IPR025649">
    <property type="entry name" value="DUF4360"/>
</dbReference>
<evidence type="ECO:0000313" key="2">
    <source>
        <dbReference type="Proteomes" id="UP000007882"/>
    </source>
</evidence>
<proteinExistence type="predicted"/>
<dbReference type="HOGENOM" id="CLU_083369_1_1_11"/>
<sequence>MLGALAVAAPAQAGPTPDEMMIIDVVNANGSGCPDESKAISVAKDNKAFTVTYAEYTAQVGPEATPLDFRKNCQLALDIKVPNGFTFAIATADYRGYANLQKGARAEQLASYYFQGYTQTTRSSHPLRGPMDDNWQRTDHVGIASMNWLKCGDRRVLNINTELRVNRGTSDSRKHTSFISMDSTDAAINTVYRLQWKKCS</sequence>
<dbReference type="AlphaFoldDB" id="I0HCV2"/>
<reference evidence="1 2" key="1">
    <citation type="submission" date="2012-02" db="EMBL/GenBank/DDBJ databases">
        <title>Complete genome sequence of Actinoplanes missouriensis 431 (= NBRC 102363).</title>
        <authorList>
            <person name="Ohnishi Y."/>
            <person name="Ishikawa J."/>
            <person name="Sekine M."/>
            <person name="Hosoyama A."/>
            <person name="Harada T."/>
            <person name="Narita H."/>
            <person name="Hata T."/>
            <person name="Konno Y."/>
            <person name="Tutikane K."/>
            <person name="Fujita N."/>
            <person name="Horinouchi S."/>
            <person name="Hayakawa M."/>
        </authorList>
    </citation>
    <scope>NUCLEOTIDE SEQUENCE [LARGE SCALE GENOMIC DNA]</scope>
    <source>
        <strain evidence="2">ATCC 14538 / DSM 43046 / CBS 188.64 / JCM 3121 / NBRC 102363 / NCIMB 12654 / NRRL B-3342 / UNCC 431</strain>
    </source>
</reference>
<dbReference type="PANTHER" id="PTHR38847">
    <property type="match status" value="1"/>
</dbReference>
<dbReference type="STRING" id="512565.AMIS_56190"/>
<dbReference type="PANTHER" id="PTHR38847:SF1">
    <property type="entry name" value="PSEUDOURIDINE SYNTHASE RSUA_RLUA-LIKE DOMAIN-CONTAINING PROTEIN"/>
    <property type="match status" value="1"/>
</dbReference>
<dbReference type="KEGG" id="ams:AMIS_56190"/>
<keyword evidence="2" id="KW-1185">Reference proteome</keyword>
<gene>
    <name evidence="1" type="ordered locus">AMIS_56190</name>
</gene>